<keyword evidence="3" id="KW-1185">Reference proteome</keyword>
<evidence type="ECO:0000313" key="2">
    <source>
        <dbReference type="EMBL" id="TGY41182.1"/>
    </source>
</evidence>
<dbReference type="AlphaFoldDB" id="A0A4S2DHZ3"/>
<evidence type="ECO:0000313" key="3">
    <source>
        <dbReference type="Proteomes" id="UP000306888"/>
    </source>
</evidence>
<protein>
    <submittedName>
        <fullName evidence="2">Uncharacterized protein</fullName>
    </submittedName>
</protein>
<dbReference type="Proteomes" id="UP000306888">
    <property type="component" value="Unassembled WGS sequence"/>
</dbReference>
<accession>A0A4S2DHZ3</accession>
<dbReference type="RefSeq" id="WP_136007758.1">
    <property type="nucleotide sequence ID" value="NZ_SRYR01000009.1"/>
</dbReference>
<feature type="region of interest" description="Disordered" evidence="1">
    <location>
        <begin position="105"/>
        <end position="130"/>
    </location>
</feature>
<reference evidence="2 3" key="1">
    <citation type="submission" date="2019-04" db="EMBL/GenBank/DDBJ databases">
        <title>Microbes associate with the intestines of laboratory mice.</title>
        <authorList>
            <person name="Navarre W."/>
            <person name="Wong E."/>
            <person name="Huang K."/>
            <person name="Tropini C."/>
            <person name="Ng K."/>
            <person name="Yu B."/>
        </authorList>
    </citation>
    <scope>NUCLEOTIDE SEQUENCE [LARGE SCALE GENOMIC DNA]</scope>
    <source>
        <strain evidence="2 3">NM50_B9-20</strain>
    </source>
</reference>
<dbReference type="EMBL" id="SRYR01000009">
    <property type="protein sequence ID" value="TGY41182.1"/>
    <property type="molecule type" value="Genomic_DNA"/>
</dbReference>
<evidence type="ECO:0000256" key="1">
    <source>
        <dbReference type="SAM" id="MobiDB-lite"/>
    </source>
</evidence>
<gene>
    <name evidence="2" type="ORF">E5347_13510</name>
</gene>
<proteinExistence type="predicted"/>
<organism evidence="2 3">
    <name type="scientific">Clostridium sartagoforme</name>
    <dbReference type="NCBI Taxonomy" id="84031"/>
    <lineage>
        <taxon>Bacteria</taxon>
        <taxon>Bacillati</taxon>
        <taxon>Bacillota</taxon>
        <taxon>Clostridia</taxon>
        <taxon>Eubacteriales</taxon>
        <taxon>Clostridiaceae</taxon>
        <taxon>Clostridium</taxon>
    </lineage>
</organism>
<name>A0A4S2DHZ3_9CLOT</name>
<sequence length="130" mass="15210">MKSYLINKRRQKEKSLKAINDLQKVIGTLNNKCIDIDSCVKIVTYGIQSSLKGDNTGSLSSLSANINKNNYRKINESISLASTAKVKIQSEIDSIDRQIREIERREEAERRQMQLERERRRREEEERRGR</sequence>
<comment type="caution">
    <text evidence="2">The sequence shown here is derived from an EMBL/GenBank/DDBJ whole genome shotgun (WGS) entry which is preliminary data.</text>
</comment>